<dbReference type="Proteomes" id="UP000432350">
    <property type="component" value="Unassembled WGS sequence"/>
</dbReference>
<gene>
    <name evidence="1" type="ORF">SPHINGO8BC_51455</name>
</gene>
<dbReference type="EMBL" id="CABWMV010000024">
    <property type="protein sequence ID" value="VXC99384.1"/>
    <property type="molecule type" value="Genomic_DNA"/>
</dbReference>
<evidence type="ECO:0000313" key="1">
    <source>
        <dbReference type="EMBL" id="VXC99384.1"/>
    </source>
</evidence>
<evidence type="ECO:0000313" key="2">
    <source>
        <dbReference type="Proteomes" id="UP000432350"/>
    </source>
</evidence>
<sequence>MKSIYSTNLIPLLFKKKAETENLDLDMFYSYLLLRICITSNI</sequence>
<protein>
    <submittedName>
        <fullName evidence="1">Uncharacterized protein</fullName>
    </submittedName>
</protein>
<dbReference type="AlphaFoldDB" id="A0A654D1X1"/>
<reference evidence="1 2" key="1">
    <citation type="submission" date="2019-10" db="EMBL/GenBank/DDBJ databases">
        <authorList>
            <person name="Karimi E."/>
        </authorList>
    </citation>
    <scope>NUCLEOTIDE SEQUENCE [LARGE SCALE GENOMIC DNA]</scope>
    <source>
        <strain evidence="1 2">Sphingobacterium sp. 8BC</strain>
    </source>
</reference>
<name>A0A654D1X1_SPHMU</name>
<accession>A0A654D1X1</accession>
<proteinExistence type="predicted"/>
<organism evidence="1 2">
    <name type="scientific">Sphingobacterium multivorum</name>
    <dbReference type="NCBI Taxonomy" id="28454"/>
    <lineage>
        <taxon>Bacteria</taxon>
        <taxon>Pseudomonadati</taxon>
        <taxon>Bacteroidota</taxon>
        <taxon>Sphingobacteriia</taxon>
        <taxon>Sphingobacteriales</taxon>
        <taxon>Sphingobacteriaceae</taxon>
        <taxon>Sphingobacterium</taxon>
    </lineage>
</organism>